<keyword evidence="3" id="KW-1185">Reference proteome</keyword>
<dbReference type="Proteomes" id="UP000236743">
    <property type="component" value="Unassembled WGS sequence"/>
</dbReference>
<evidence type="ECO:0000256" key="1">
    <source>
        <dbReference type="ARBA" id="ARBA00038414"/>
    </source>
</evidence>
<comment type="similarity">
    <text evidence="1">Belongs to the HyuE racemase family.</text>
</comment>
<proteinExistence type="inferred from homology"/>
<dbReference type="EMBL" id="FNUY01000007">
    <property type="protein sequence ID" value="SEG60543.1"/>
    <property type="molecule type" value="Genomic_DNA"/>
</dbReference>
<protein>
    <recommendedName>
        <fullName evidence="4">Aspartate/glutamate racemase family protein</fullName>
    </recommendedName>
</protein>
<dbReference type="RefSeq" id="WP_103873843.1">
    <property type="nucleotide sequence ID" value="NZ_FNUY01000007.1"/>
</dbReference>
<name>A0A1H6BIK6_9HYPH</name>
<dbReference type="OrthoDB" id="5465390at2"/>
<dbReference type="AlphaFoldDB" id="A0A1H6BIK6"/>
<dbReference type="Pfam" id="PF01177">
    <property type="entry name" value="Asp_Glu_race"/>
    <property type="match status" value="1"/>
</dbReference>
<dbReference type="Gene3D" id="3.40.50.12500">
    <property type="match status" value="1"/>
</dbReference>
<sequence>MTAPLATLSHGGIAHGGIAQGRIAQGRIARGGKAIYGAPLGIVMLEARFPRIPGDMGNGTTWPFPVLYRVVSGASPDKVVLQGAAGLLPNFIAAAQELIRLGAEAITTNCGFLSLFQREMAAALGVPVATSSLMQVPWVQATLPPGKRVGLVTVCASSLSPAHLKGAGVPLDTPVVGTENGREFFRVLIKAEKDDMDVGLAEQDVVNAALELVAENPDVGAIVLECTNMPPYAAAVQAATGLPVYDIYSMITWFHAGLRPRVFG</sequence>
<evidence type="ECO:0000313" key="3">
    <source>
        <dbReference type="Proteomes" id="UP000236743"/>
    </source>
</evidence>
<dbReference type="NCBIfam" id="NF005679">
    <property type="entry name" value="PRK07475.1"/>
    <property type="match status" value="1"/>
</dbReference>
<evidence type="ECO:0000313" key="2">
    <source>
        <dbReference type="EMBL" id="SEG60543.1"/>
    </source>
</evidence>
<dbReference type="InterPro" id="IPR053714">
    <property type="entry name" value="Iso_Racemase_Enz_sf"/>
</dbReference>
<accession>A0A1H6BIK6</accession>
<gene>
    <name evidence="2" type="ORF">SAMN04488115_107262</name>
</gene>
<dbReference type="InterPro" id="IPR015942">
    <property type="entry name" value="Asp/Glu/hydantoin_racemase"/>
</dbReference>
<organism evidence="2 3">
    <name type="scientific">Bosea lathyri</name>
    <dbReference type="NCBI Taxonomy" id="1036778"/>
    <lineage>
        <taxon>Bacteria</taxon>
        <taxon>Pseudomonadati</taxon>
        <taxon>Pseudomonadota</taxon>
        <taxon>Alphaproteobacteria</taxon>
        <taxon>Hyphomicrobiales</taxon>
        <taxon>Boseaceae</taxon>
        <taxon>Bosea</taxon>
    </lineage>
</organism>
<evidence type="ECO:0008006" key="4">
    <source>
        <dbReference type="Google" id="ProtNLM"/>
    </source>
</evidence>
<reference evidence="2 3" key="1">
    <citation type="submission" date="2016-10" db="EMBL/GenBank/DDBJ databases">
        <authorList>
            <person name="de Groot N.N."/>
        </authorList>
    </citation>
    <scope>NUCLEOTIDE SEQUENCE [LARGE SCALE GENOMIC DNA]</scope>
    <source>
        <strain evidence="2 3">DSM 26656</strain>
    </source>
</reference>